<keyword evidence="1" id="KW-0812">Transmembrane</keyword>
<reference evidence="2" key="1">
    <citation type="submission" date="2020-04" db="EMBL/GenBank/DDBJ databases">
        <authorList>
            <person name="Zhang T."/>
        </authorList>
    </citation>
    <scope>NUCLEOTIDE SEQUENCE</scope>
    <source>
        <strain evidence="2">HKST-UBA79</strain>
    </source>
</reference>
<keyword evidence="1" id="KW-1133">Transmembrane helix</keyword>
<organism evidence="2 3">
    <name type="scientific">candidate division WWE3 bacterium</name>
    <dbReference type="NCBI Taxonomy" id="2053526"/>
    <lineage>
        <taxon>Bacteria</taxon>
        <taxon>Katanobacteria</taxon>
    </lineage>
</organism>
<evidence type="ECO:0000256" key="1">
    <source>
        <dbReference type="SAM" id="Phobius"/>
    </source>
</evidence>
<sequence length="1029" mass="108112">MNEPASSDFNGNLPVFTRKWKSIVLFTLVVAIILFLLYFCSLFRVCPGFSGNTQGLDFKGLTLENPKVVAGITLDAAALKALAAQVGLNGDVIGSLDSNQLRDGVVTSDKLSSTLNYGGTLNLAGKWMINGVEVKATAEDLNKLLSQSSVIVNRPVTPAPAVTNPTVSTTNVDLSSYMTKPQIESLINSIVDAKALKKIGSTQGIFAQADNGELNLEVKAGKGLRQEDEGLTLRLLTSATGSATSSVSGLELTSSGVSLLGGCSSSQILVWNGSVWACADQGSGSGDITAVGSMTSGDVFANSTADDDWLGLGASAGRIEFDDQTTDEVNILNARVGIGTQTPSVELDVVGDALFGNQQGTGYDSKPSNLFINELVTDGSTGNIAMHSFLDLDIASDSSSVFLAGYSNAHVASTDAQNYTGSLRGMQGQTDHYGTGTVSSGRGIVGLTAVRAAGTITNAYGGFFGNYNLHASGTITNSYNLYVVDGSDTGTTTNNYGLYIENMNNGDALNYAIYSAGGISYFAGNVGIGTTNPTSPLTVSGTIRITDKAHNSTSLSIPADFTAWHIGTDEDGYMAFGHSGSENIFRIGFGGGAHLRTGSMGIGTTSPAYKLDVLQDSASFVARFFNDGNAATRQGVLVQGCADTNPSASCNFIEFRDGDGTAVGAVEGNGAGGVSLNTSGADYAELFEGDRTKVSPGDLLAVDSSGKIVKATPFKTLVGAYSTSPSVVGNWQDGWENNNSLIPVGLLGRMRVSFKDTNGQIEVGDPVAVSLTDAGKAVRANTSGRILGYALENQTDDGELLVYVSPTWYEPIQEESPVLASASTSSDGVQALDTLSASFSDLQEQVTEFMDSINIHFVKDGDVETLVFESPAKFASDLEVKELLSVGDLRFDPATNSINTDTKSCNTTKDCEDNTLYLQKTLAGNVNILDGVVVINKDGDVYVDGTLTVDKLAFSDKEDSQATGTAKIKEGEDSVTVKTKALTKDSIVFLTPVNKEVAVTYEIKEDNEFEIKVTDPVEKDLRVNWWVVN</sequence>
<protein>
    <submittedName>
        <fullName evidence="2">Uncharacterized protein</fullName>
    </submittedName>
</protein>
<feature type="transmembrane region" description="Helical" evidence="1">
    <location>
        <begin position="23"/>
        <end position="45"/>
    </location>
</feature>
<dbReference type="Gene3D" id="2.40.300.10">
    <property type="entry name" value="Head decoration protein D"/>
    <property type="match status" value="1"/>
</dbReference>
<proteinExistence type="predicted"/>
<name>A0A955EDK7_UNCKA</name>
<reference evidence="2" key="2">
    <citation type="journal article" date="2021" name="Microbiome">
        <title>Successional dynamics and alternative stable states in a saline activated sludge microbial community over 9 years.</title>
        <authorList>
            <person name="Wang Y."/>
            <person name="Ye J."/>
            <person name="Ju F."/>
            <person name="Liu L."/>
            <person name="Boyd J.A."/>
            <person name="Deng Y."/>
            <person name="Parks D.H."/>
            <person name="Jiang X."/>
            <person name="Yin X."/>
            <person name="Woodcroft B.J."/>
            <person name="Tyson G.W."/>
            <person name="Hugenholtz P."/>
            <person name="Polz M.F."/>
            <person name="Zhang T."/>
        </authorList>
    </citation>
    <scope>NUCLEOTIDE SEQUENCE</scope>
    <source>
        <strain evidence="2">HKST-UBA79</strain>
    </source>
</reference>
<keyword evidence="1" id="KW-0472">Membrane</keyword>
<dbReference type="AlphaFoldDB" id="A0A955EDK7"/>
<evidence type="ECO:0000313" key="3">
    <source>
        <dbReference type="Proteomes" id="UP000740557"/>
    </source>
</evidence>
<comment type="caution">
    <text evidence="2">The sequence shown here is derived from an EMBL/GenBank/DDBJ whole genome shotgun (WGS) entry which is preliminary data.</text>
</comment>
<accession>A0A955EDK7</accession>
<gene>
    <name evidence="2" type="ORF">KC980_01610</name>
</gene>
<dbReference type="Proteomes" id="UP000740557">
    <property type="component" value="Unassembled WGS sequence"/>
</dbReference>
<evidence type="ECO:0000313" key="2">
    <source>
        <dbReference type="EMBL" id="MCA9308184.1"/>
    </source>
</evidence>
<dbReference type="EMBL" id="JAGQNX010000046">
    <property type="protein sequence ID" value="MCA9308184.1"/>
    <property type="molecule type" value="Genomic_DNA"/>
</dbReference>